<dbReference type="GO" id="GO:0016887">
    <property type="term" value="F:ATP hydrolysis activity"/>
    <property type="evidence" value="ECO:0007669"/>
    <property type="project" value="InterPro"/>
</dbReference>
<evidence type="ECO:0000256" key="8">
    <source>
        <dbReference type="ARBA" id="ARBA00022989"/>
    </source>
</evidence>
<dbReference type="EMBL" id="JAEHOE010000176">
    <property type="protein sequence ID" value="KAG2483433.1"/>
    <property type="molecule type" value="Genomic_DNA"/>
</dbReference>
<dbReference type="InterPro" id="IPR003439">
    <property type="entry name" value="ABC_transporter-like_ATP-bd"/>
</dbReference>
<comment type="similarity">
    <text evidence="2">Belongs to the ABC transporter superfamily. ABCC family. Conjugate transporter (TC 3.A.1.208) subfamily.</text>
</comment>
<dbReference type="OrthoDB" id="6500128at2759"/>
<feature type="region of interest" description="Disordered" evidence="10">
    <location>
        <begin position="1"/>
        <end position="51"/>
    </location>
</feature>
<dbReference type="GO" id="GO:0140359">
    <property type="term" value="F:ABC-type transporter activity"/>
    <property type="evidence" value="ECO:0007669"/>
    <property type="project" value="InterPro"/>
</dbReference>
<dbReference type="Pfam" id="PF00664">
    <property type="entry name" value="ABC_membrane"/>
    <property type="match status" value="2"/>
</dbReference>
<reference evidence="14" key="1">
    <citation type="journal article" date="2020" name="bioRxiv">
        <title>Comparative genomics of Chlamydomonas.</title>
        <authorList>
            <person name="Craig R.J."/>
            <person name="Hasan A.R."/>
            <person name="Ness R.W."/>
            <person name="Keightley P.D."/>
        </authorList>
    </citation>
    <scope>NUCLEOTIDE SEQUENCE</scope>
    <source>
        <strain evidence="14">CCAP 11/70</strain>
    </source>
</reference>
<evidence type="ECO:0000256" key="11">
    <source>
        <dbReference type="SAM" id="Phobius"/>
    </source>
</evidence>
<feature type="region of interest" description="Disordered" evidence="10">
    <location>
        <begin position="716"/>
        <end position="837"/>
    </location>
</feature>
<keyword evidence="7" id="KW-0067">ATP-binding</keyword>
<dbReference type="FunFam" id="3.40.50.300:FF:000074">
    <property type="entry name" value="Multidrug resistance-associated protein 5 isoform 1"/>
    <property type="match status" value="1"/>
</dbReference>
<dbReference type="Pfam" id="PF00005">
    <property type="entry name" value="ABC_tran"/>
    <property type="match status" value="2"/>
</dbReference>
<feature type="domain" description="ABC transporter" evidence="12">
    <location>
        <begin position="493"/>
        <end position="715"/>
    </location>
</feature>
<keyword evidence="4 11" id="KW-0812">Transmembrane</keyword>
<feature type="domain" description="ABC transmembrane type-1" evidence="13">
    <location>
        <begin position="916"/>
        <end position="1197"/>
    </location>
</feature>
<keyword evidence="15" id="KW-1185">Reference proteome</keyword>
<feature type="domain" description="ABC transmembrane type-1" evidence="13">
    <location>
        <begin position="142"/>
        <end position="415"/>
    </location>
</feature>
<dbReference type="InterPro" id="IPR011527">
    <property type="entry name" value="ABC1_TM_dom"/>
</dbReference>
<keyword evidence="3" id="KW-0813">Transport</keyword>
<name>A0A836BQB5_9CHLO</name>
<evidence type="ECO:0000313" key="15">
    <source>
        <dbReference type="Proteomes" id="UP000612055"/>
    </source>
</evidence>
<dbReference type="GO" id="GO:0016020">
    <property type="term" value="C:membrane"/>
    <property type="evidence" value="ECO:0007669"/>
    <property type="project" value="InterPro"/>
</dbReference>
<dbReference type="Proteomes" id="UP000612055">
    <property type="component" value="Unassembled WGS sequence"/>
</dbReference>
<dbReference type="CDD" id="cd18579">
    <property type="entry name" value="ABC_6TM_ABCC_D1"/>
    <property type="match status" value="1"/>
</dbReference>
<dbReference type="FunFam" id="1.20.1560.10:FF:000010">
    <property type="entry name" value="Multidrug resistance-associated ABC transporter"/>
    <property type="match status" value="1"/>
</dbReference>
<feature type="transmembrane region" description="Helical" evidence="11">
    <location>
        <begin position="1048"/>
        <end position="1070"/>
    </location>
</feature>
<dbReference type="SUPFAM" id="SSF52540">
    <property type="entry name" value="P-loop containing nucleoside triphosphate hydrolases"/>
    <property type="match status" value="2"/>
</dbReference>
<comment type="caution">
    <text evidence="14">The sequence shown here is derived from an EMBL/GenBank/DDBJ whole genome shotgun (WGS) entry which is preliminary data.</text>
</comment>
<proteinExistence type="inferred from homology"/>
<dbReference type="GO" id="GO:0005524">
    <property type="term" value="F:ATP binding"/>
    <property type="evidence" value="ECO:0007669"/>
    <property type="project" value="UniProtKB-KW"/>
</dbReference>
<dbReference type="InterPro" id="IPR003593">
    <property type="entry name" value="AAA+_ATPase"/>
</dbReference>
<dbReference type="InterPro" id="IPR027417">
    <property type="entry name" value="P-loop_NTPase"/>
</dbReference>
<accession>A0A836BQB5</accession>
<keyword evidence="5" id="KW-0677">Repeat</keyword>
<feature type="transmembrane region" description="Helical" evidence="11">
    <location>
        <begin position="380"/>
        <end position="399"/>
    </location>
</feature>
<gene>
    <name evidence="14" type="ORF">HYH03_017687</name>
</gene>
<dbReference type="PANTHER" id="PTHR24223">
    <property type="entry name" value="ATP-BINDING CASSETTE SUB-FAMILY C"/>
    <property type="match status" value="1"/>
</dbReference>
<dbReference type="InterPro" id="IPR036640">
    <property type="entry name" value="ABC1_TM_sf"/>
</dbReference>
<keyword evidence="8 11" id="KW-1133">Transmembrane helix</keyword>
<evidence type="ECO:0000256" key="2">
    <source>
        <dbReference type="ARBA" id="ARBA00009726"/>
    </source>
</evidence>
<feature type="transmembrane region" description="Helical" evidence="11">
    <location>
        <begin position="133"/>
        <end position="154"/>
    </location>
</feature>
<feature type="transmembrane region" description="Helical" evidence="11">
    <location>
        <begin position="901"/>
        <end position="923"/>
    </location>
</feature>
<feature type="transmembrane region" description="Helical" evidence="11">
    <location>
        <begin position="961"/>
        <end position="985"/>
    </location>
</feature>
<dbReference type="PROSITE" id="PS50929">
    <property type="entry name" value="ABC_TM1F"/>
    <property type="match status" value="2"/>
</dbReference>
<dbReference type="FunFam" id="3.40.50.300:FF:002576">
    <property type="entry name" value="ABC transporter, putative"/>
    <property type="match status" value="1"/>
</dbReference>
<evidence type="ECO:0000313" key="14">
    <source>
        <dbReference type="EMBL" id="KAG2483433.1"/>
    </source>
</evidence>
<comment type="subcellular location">
    <subcellularLocation>
        <location evidence="1">Endomembrane system</location>
        <topology evidence="1">Multi-pass membrane protein</topology>
    </subcellularLocation>
</comment>
<dbReference type="Gene3D" id="1.20.1560.10">
    <property type="entry name" value="ABC transporter type 1, transmembrane domain"/>
    <property type="match status" value="2"/>
</dbReference>
<evidence type="ECO:0000256" key="5">
    <source>
        <dbReference type="ARBA" id="ARBA00022737"/>
    </source>
</evidence>
<dbReference type="InterPro" id="IPR044746">
    <property type="entry name" value="ABCC_6TM_D1"/>
</dbReference>
<dbReference type="SMART" id="SM00382">
    <property type="entry name" value="AAA"/>
    <property type="match status" value="2"/>
</dbReference>
<evidence type="ECO:0000256" key="6">
    <source>
        <dbReference type="ARBA" id="ARBA00022741"/>
    </source>
</evidence>
<dbReference type="InterPro" id="IPR050173">
    <property type="entry name" value="ABC_transporter_C-like"/>
</dbReference>
<evidence type="ECO:0000259" key="13">
    <source>
        <dbReference type="PROSITE" id="PS50929"/>
    </source>
</evidence>
<dbReference type="InterPro" id="IPR017871">
    <property type="entry name" value="ABC_transporter-like_CS"/>
</dbReference>
<evidence type="ECO:0000256" key="3">
    <source>
        <dbReference type="ARBA" id="ARBA00022448"/>
    </source>
</evidence>
<evidence type="ECO:0000256" key="9">
    <source>
        <dbReference type="ARBA" id="ARBA00023136"/>
    </source>
</evidence>
<dbReference type="CDD" id="cd03250">
    <property type="entry name" value="ABCC_MRP_domain1"/>
    <property type="match status" value="1"/>
</dbReference>
<feature type="transmembrane region" description="Helical" evidence="11">
    <location>
        <begin position="174"/>
        <end position="197"/>
    </location>
</feature>
<dbReference type="PROSITE" id="PS00211">
    <property type="entry name" value="ABC_TRANSPORTER_1"/>
    <property type="match status" value="1"/>
</dbReference>
<feature type="domain" description="ABC transporter" evidence="12">
    <location>
        <begin position="1235"/>
        <end position="1470"/>
    </location>
</feature>
<evidence type="ECO:0000259" key="12">
    <source>
        <dbReference type="PROSITE" id="PS50893"/>
    </source>
</evidence>
<dbReference type="Gene3D" id="3.40.50.300">
    <property type="entry name" value="P-loop containing nucleotide triphosphate hydrolases"/>
    <property type="match status" value="2"/>
</dbReference>
<keyword evidence="9 11" id="KW-0472">Membrane</keyword>
<evidence type="ECO:0000256" key="7">
    <source>
        <dbReference type="ARBA" id="ARBA00022840"/>
    </source>
</evidence>
<evidence type="ECO:0000256" key="10">
    <source>
        <dbReference type="SAM" id="MobiDB-lite"/>
    </source>
</evidence>
<dbReference type="PROSITE" id="PS50893">
    <property type="entry name" value="ABC_TRANSPORTER_2"/>
    <property type="match status" value="2"/>
</dbReference>
<dbReference type="PANTHER" id="PTHR24223:SF453">
    <property type="entry name" value="ABC TRANSPORTER"/>
    <property type="match status" value="1"/>
</dbReference>
<feature type="transmembrane region" description="Helical" evidence="11">
    <location>
        <begin position="276"/>
        <end position="297"/>
    </location>
</feature>
<organism evidence="14 15">
    <name type="scientific">Edaphochlamys debaryana</name>
    <dbReference type="NCBI Taxonomy" id="47281"/>
    <lineage>
        <taxon>Eukaryota</taxon>
        <taxon>Viridiplantae</taxon>
        <taxon>Chlorophyta</taxon>
        <taxon>core chlorophytes</taxon>
        <taxon>Chlorophyceae</taxon>
        <taxon>CS clade</taxon>
        <taxon>Chlamydomonadales</taxon>
        <taxon>Chlamydomonadales incertae sedis</taxon>
        <taxon>Edaphochlamys</taxon>
    </lineage>
</organism>
<dbReference type="SUPFAM" id="SSF90123">
    <property type="entry name" value="ABC transporter transmembrane region"/>
    <property type="match status" value="2"/>
</dbReference>
<dbReference type="CDD" id="cd03244">
    <property type="entry name" value="ABCC_MRP_domain2"/>
    <property type="match status" value="1"/>
</dbReference>
<dbReference type="GO" id="GO:0012505">
    <property type="term" value="C:endomembrane system"/>
    <property type="evidence" value="ECO:0007669"/>
    <property type="project" value="UniProtKB-SubCell"/>
</dbReference>
<feature type="transmembrane region" description="Helical" evidence="11">
    <location>
        <begin position="356"/>
        <end position="374"/>
    </location>
</feature>
<evidence type="ECO:0000256" key="1">
    <source>
        <dbReference type="ARBA" id="ARBA00004127"/>
    </source>
</evidence>
<protein>
    <submittedName>
        <fullName evidence="14">Uncharacterized protein</fullName>
    </submittedName>
</protein>
<feature type="transmembrane region" description="Helical" evidence="11">
    <location>
        <begin position="251"/>
        <end position="270"/>
    </location>
</feature>
<dbReference type="CDD" id="cd18603">
    <property type="entry name" value="ABC_6TM_MRP1_2_3_6_D2_like"/>
    <property type="match status" value="1"/>
</dbReference>
<dbReference type="FunFam" id="1.20.1560.10:FF:000082">
    <property type="entry name" value="ABC transporter, multidrug resistance associated protein"/>
    <property type="match status" value="1"/>
</dbReference>
<keyword evidence="6" id="KW-0547">Nucleotide-binding</keyword>
<evidence type="ECO:0000256" key="4">
    <source>
        <dbReference type="ARBA" id="ARBA00022692"/>
    </source>
</evidence>
<sequence length="1496" mass="161623">MSGSWTRSGSKKGDGGPRFHFPTVDEDSEMASMLGGSQKGPSSSAPTEELKRKVVPEEAAGFLSHMFFSYCNPLIKLGLQRPLEHDDLWDVAEKDQAASVSARFQAALASTADPVTHPQGNVWKALVRMFGPIILYTGSIKLIHDLIMFLNPFLLEQLLHHMAKGGSRSGSFGIILAILAASVAETFTVNWYFHLIFRASLHIKIAMIDMLYDKSLRITTAVRSDMGTGAIVNLQSNDAAKLWSMVLYVHVLWNGPFQILIVMFMLVRIMHWIPSMAGLGVTFVVVPLTTILGKALAKSRRLQIKYTDQRVKLCSEVITGIKAIKLYAWEQPYVERIMGLREDELTQIKRTQSLNLFNMAMFMSGPVLVGLAAFGTFSAMGYPLTAAVAFPALALFNLLRFPIIMLPSQIMSLIQARVGLQRIQKFMEAEEMSHSAPGYTSVPHPAPGSALSLLASASSAPSDGLGANGGAANGSGGGVGGVGMGGSLTAAPVMIRDGTFAWDPKGEPVIRGVGLEVRRGSLCMVVGQVGSGKSSLLAALLGEMHRRTGSVRVVGSVAYTAQDPWIQNTTLRNNVLLGAAYDEDAYAATLQACALLPDLELLPAGDASEIGEKGINLSGGQKHRVALARATFAAADVYLLDDPLSAVDAHVGRHLFEECICGLLEDKTRVLVTHQLQYLPDADLVVVMEGGAIKHMGTYEDLVSRGVDFHQFVKDEGEEEEGAKGKDGKAALQKKAGGGGANGTVNATASALHAEAEEEEADREGGDPTSDPAPLPPGLLKGLDRGPLRSDSSVTSAADVRLRAGAGESFTSGGGGAGGSAPVTPRAVPKPVKFGGGSMRRQVSVRRMNSSMRRLGMSGREELDYEQERLKLLDTMARKEKDGLLTKVEERAKGRVEKSVYSAYLLAWSPAFILPVAVVVFALSERGMQVLQNFTLSNWSNATARAQEEHKAAHNGVYMTLYFTFGLLSIGINIVRSTALIYGSIRASRRLARQLLEKVVRLPMSFFDQQPTGRLLNRFTKDTEALDINVSSAVNSALSTGVTAAMSVLVVIVVTPLAVVCFLPLSFIYYRVQQLYIASSRELKRLDSLAFSPIFQHFGETLAGLTTIRAFRRADQFLDKSRANINHSNRAYWPIQVVNRWLSTRLELMGATVVFTAALTVAVIFPRNAGLAGLAITSALNLTGIMNWMVRQTTELEVNMNSVERMIEYNRYDEEAPAVIEGTRPPKGWPSQGAILVEGLTVRYRPELDPVLKELSFEVSPREKVGVCGRTGCGKSTLMMTLYRLVEPCGGRILIDGLDIGAMGLLDLRSRLSLVPQDPVIFSGSVRSNLDPFGQAGGDGDIWEAIKRAGLEDMIKGLDKGLDSEVKEGGANMSVGQRQLLCMARALLRATRILVLDEATSNVDNSTDSLIQRTIRTAFKDCTVLTIAHRLHTIVDSDRILVLDAGTLAEFDTPAALMRNPSSHFRGLVEEVIHGGGGAADVVADAFAAATGYRLE</sequence>